<dbReference type="PROSITE" id="PS50801">
    <property type="entry name" value="STAS"/>
    <property type="match status" value="1"/>
</dbReference>
<dbReference type="Proteomes" id="UP000010793">
    <property type="component" value="Chromosome"/>
</dbReference>
<accession>A0A3B6VL74</accession>
<dbReference type="InterPro" id="IPR036513">
    <property type="entry name" value="STAS_dom_sf"/>
</dbReference>
<organism evidence="2 3">
    <name type="scientific">Brachyspira pilosicoli P43/6/78</name>
    <dbReference type="NCBI Taxonomy" id="1042417"/>
    <lineage>
        <taxon>Bacteria</taxon>
        <taxon>Pseudomonadati</taxon>
        <taxon>Spirochaetota</taxon>
        <taxon>Spirochaetia</taxon>
        <taxon>Brachyspirales</taxon>
        <taxon>Brachyspiraceae</taxon>
        <taxon>Brachyspira</taxon>
    </lineage>
</organism>
<feature type="domain" description="STAS" evidence="1">
    <location>
        <begin position="15"/>
        <end position="117"/>
    </location>
</feature>
<gene>
    <name evidence="2" type="ORF">BPP43_07115</name>
</gene>
<dbReference type="EMBL" id="CP002873">
    <property type="protein sequence ID" value="AGA66653.1"/>
    <property type="molecule type" value="Genomic_DNA"/>
</dbReference>
<dbReference type="KEGG" id="bpip:BPP43_07115"/>
<dbReference type="SUPFAM" id="SSF52091">
    <property type="entry name" value="SpoIIaa-like"/>
    <property type="match status" value="1"/>
</dbReference>
<dbReference type="InterPro" id="IPR002645">
    <property type="entry name" value="STAS_dom"/>
</dbReference>
<protein>
    <recommendedName>
        <fullName evidence="1">STAS domain-containing protein</fullName>
    </recommendedName>
</protein>
<dbReference type="Pfam" id="PF01740">
    <property type="entry name" value="STAS"/>
    <property type="match status" value="1"/>
</dbReference>
<evidence type="ECO:0000259" key="1">
    <source>
        <dbReference type="PROSITE" id="PS50801"/>
    </source>
</evidence>
<dbReference type="AlphaFoldDB" id="A0A3B6VL74"/>
<keyword evidence="3" id="KW-1185">Reference proteome</keyword>
<dbReference type="GeneID" id="56440185"/>
<dbReference type="Gene3D" id="3.30.750.24">
    <property type="entry name" value="STAS domain"/>
    <property type="match status" value="1"/>
</dbReference>
<evidence type="ECO:0000313" key="2">
    <source>
        <dbReference type="EMBL" id="AGA66653.1"/>
    </source>
</evidence>
<sequence length="126" mass="14743">MIDCSFEINYLIKEDSVMVLYLKKNICLESLPKIKDIMFEYLSKGINNIILNLSECSFIERDIWNYFIDFKKELNNDCYGDIVLSNMNGIVQMDYDLMELSNSIESFESLNDALYNFGIFNHTKSA</sequence>
<proteinExistence type="predicted"/>
<evidence type="ECO:0000313" key="3">
    <source>
        <dbReference type="Proteomes" id="UP000010793"/>
    </source>
</evidence>
<reference evidence="2 3" key="1">
    <citation type="journal article" date="2013" name="Genome Announc.">
        <title>Complete Genome Sequence of the Porcine Strain Brachyspira pilosicoli P43/6/78(T.).</title>
        <authorList>
            <person name="Lin C."/>
            <person name="den Bakker H.C."/>
            <person name="Suzuki H."/>
            <person name="Lefebure T."/>
            <person name="Ponnala L."/>
            <person name="Sun Q."/>
            <person name="Stanhope M.J."/>
            <person name="Wiedmann M."/>
            <person name="Duhamel G.E."/>
        </authorList>
    </citation>
    <scope>NUCLEOTIDE SEQUENCE [LARGE SCALE GENOMIC DNA]</scope>
    <source>
        <strain evidence="2 3">P43/6/78</strain>
    </source>
</reference>
<dbReference type="RefSeq" id="WP_013244554.1">
    <property type="nucleotide sequence ID" value="NC_019908.1"/>
</dbReference>
<name>A0A3B6VL74_BRAPL</name>